<dbReference type="InterPro" id="IPR000182">
    <property type="entry name" value="GNAT_dom"/>
</dbReference>
<proteinExistence type="predicted"/>
<feature type="domain" description="N-acetyltransferase" evidence="3">
    <location>
        <begin position="11"/>
        <end position="143"/>
    </location>
</feature>
<dbReference type="RefSeq" id="WP_120750582.1">
    <property type="nucleotide sequence ID" value="NZ_RBAH01000026.1"/>
</dbReference>
<gene>
    <name evidence="4" type="ORF">D7M11_28065</name>
</gene>
<keyword evidence="1 4" id="KW-0808">Transferase</keyword>
<dbReference type="Gene3D" id="3.40.630.30">
    <property type="match status" value="1"/>
</dbReference>
<dbReference type="Proteomes" id="UP000282311">
    <property type="component" value="Unassembled WGS sequence"/>
</dbReference>
<evidence type="ECO:0000259" key="3">
    <source>
        <dbReference type="PROSITE" id="PS51186"/>
    </source>
</evidence>
<dbReference type="PANTHER" id="PTHR43626">
    <property type="entry name" value="ACYL-COA N-ACYLTRANSFERASE"/>
    <property type="match status" value="1"/>
</dbReference>
<comment type="caution">
    <text evidence="4">The sequence shown here is derived from an EMBL/GenBank/DDBJ whole genome shotgun (WGS) entry which is preliminary data.</text>
</comment>
<evidence type="ECO:0000313" key="5">
    <source>
        <dbReference type="Proteomes" id="UP000282311"/>
    </source>
</evidence>
<dbReference type="GO" id="GO:0008080">
    <property type="term" value="F:N-acetyltransferase activity"/>
    <property type="evidence" value="ECO:0007669"/>
    <property type="project" value="InterPro"/>
</dbReference>
<dbReference type="PANTHER" id="PTHR43626:SF4">
    <property type="entry name" value="GCN5-RELATED N-ACETYLTRANSFERASE 2, CHLOROPLASTIC"/>
    <property type="match status" value="1"/>
</dbReference>
<dbReference type="InterPro" id="IPR045039">
    <property type="entry name" value="NSI-like"/>
</dbReference>
<reference evidence="4 5" key="1">
    <citation type="journal article" date="2007" name="Int. J. Syst. Evol. Microbiol.">
        <title>Paenibacillus ginsengarvi sp. nov., isolated from soil from ginseng cultivation.</title>
        <authorList>
            <person name="Yoon M.H."/>
            <person name="Ten L.N."/>
            <person name="Im W.T."/>
        </authorList>
    </citation>
    <scope>NUCLEOTIDE SEQUENCE [LARGE SCALE GENOMIC DNA]</scope>
    <source>
        <strain evidence="4 5">KCTC 13059</strain>
    </source>
</reference>
<dbReference type="EMBL" id="RBAH01000026">
    <property type="protein sequence ID" value="RKN73006.1"/>
    <property type="molecule type" value="Genomic_DNA"/>
</dbReference>
<accession>A0A3B0BNT6</accession>
<dbReference type="GO" id="GO:0005737">
    <property type="term" value="C:cytoplasm"/>
    <property type="evidence" value="ECO:0007669"/>
    <property type="project" value="TreeGrafter"/>
</dbReference>
<dbReference type="OrthoDB" id="9775804at2"/>
<dbReference type="AlphaFoldDB" id="A0A3B0BNT6"/>
<evidence type="ECO:0000256" key="1">
    <source>
        <dbReference type="ARBA" id="ARBA00022679"/>
    </source>
</evidence>
<keyword evidence="2" id="KW-0012">Acyltransferase</keyword>
<protein>
    <submittedName>
        <fullName evidence="4">GNAT family N-acetyltransferase</fullName>
    </submittedName>
</protein>
<keyword evidence="5" id="KW-1185">Reference proteome</keyword>
<dbReference type="PROSITE" id="PS51186">
    <property type="entry name" value="GNAT"/>
    <property type="match status" value="1"/>
</dbReference>
<sequence>MTVPNERTYSITYKTNEPVTAEALSELFEASGIRRPTGDYERLQRMIDNADELFTAWDGERLVGAIRAVTDYSYCCYISDLAVDQNYQGQHIGKQLVGMLIDKLGDEEVQFVLTSAPKAVGFYEQIGFEKADKAFVWKRKRNR</sequence>
<evidence type="ECO:0000256" key="2">
    <source>
        <dbReference type="ARBA" id="ARBA00023315"/>
    </source>
</evidence>
<evidence type="ECO:0000313" key="4">
    <source>
        <dbReference type="EMBL" id="RKN73006.1"/>
    </source>
</evidence>
<dbReference type="SUPFAM" id="SSF55729">
    <property type="entry name" value="Acyl-CoA N-acyltransferases (Nat)"/>
    <property type="match status" value="1"/>
</dbReference>
<organism evidence="4 5">
    <name type="scientific">Paenibacillus ginsengarvi</name>
    <dbReference type="NCBI Taxonomy" id="400777"/>
    <lineage>
        <taxon>Bacteria</taxon>
        <taxon>Bacillati</taxon>
        <taxon>Bacillota</taxon>
        <taxon>Bacilli</taxon>
        <taxon>Bacillales</taxon>
        <taxon>Paenibacillaceae</taxon>
        <taxon>Paenibacillus</taxon>
    </lineage>
</organism>
<dbReference type="InterPro" id="IPR016181">
    <property type="entry name" value="Acyl_CoA_acyltransferase"/>
</dbReference>
<name>A0A3B0BNT6_9BACL</name>
<dbReference type="CDD" id="cd04301">
    <property type="entry name" value="NAT_SF"/>
    <property type="match status" value="1"/>
</dbReference>
<dbReference type="Pfam" id="PF13673">
    <property type="entry name" value="Acetyltransf_10"/>
    <property type="match status" value="1"/>
</dbReference>